<evidence type="ECO:0000313" key="2">
    <source>
        <dbReference type="EMBL" id="CDR71649.1"/>
    </source>
</evidence>
<evidence type="ECO:0000256" key="1">
    <source>
        <dbReference type="SAM" id="Phobius"/>
    </source>
</evidence>
<protein>
    <recommendedName>
        <fullName evidence="3">C3H1-type domain-containing protein</fullName>
    </recommendedName>
</protein>
<gene>
    <name evidence="2" type="ORF">BBBOND_0003080</name>
</gene>
<dbReference type="EMBL" id="LK055098">
    <property type="protein sequence ID" value="CDR71649.1"/>
    <property type="molecule type" value="Genomic_DNA"/>
</dbReference>
<dbReference type="OrthoDB" id="366456at2759"/>
<evidence type="ECO:0008006" key="3">
    <source>
        <dbReference type="Google" id="ProtNLM"/>
    </source>
</evidence>
<name>A0A061BJI1_BABBI</name>
<dbReference type="VEuPathDB" id="PiroplasmaDB:BBBOND_0003080"/>
<dbReference type="RefSeq" id="XP_012770596.1">
    <property type="nucleotide sequence ID" value="XM_012915142.1"/>
</dbReference>
<dbReference type="GO" id="GO:0043565">
    <property type="term" value="F:sequence-specific DNA binding"/>
    <property type="evidence" value="ECO:0007669"/>
    <property type="project" value="InterPro"/>
</dbReference>
<dbReference type="KEGG" id="bbig:BBBOND_0003070"/>
<keyword evidence="1" id="KW-0472">Membrane</keyword>
<feature type="transmembrane region" description="Helical" evidence="1">
    <location>
        <begin position="1535"/>
        <end position="1558"/>
    </location>
</feature>
<organism evidence="2">
    <name type="scientific">Babesia bigemina</name>
    <dbReference type="NCBI Taxonomy" id="5866"/>
    <lineage>
        <taxon>Eukaryota</taxon>
        <taxon>Sar</taxon>
        <taxon>Alveolata</taxon>
        <taxon>Apicomplexa</taxon>
        <taxon>Aconoidasida</taxon>
        <taxon>Piroplasmida</taxon>
        <taxon>Babesiidae</taxon>
        <taxon>Babesia</taxon>
    </lineage>
</organism>
<dbReference type="GeneID" id="24561872"/>
<reference evidence="2" key="1">
    <citation type="journal article" date="2014" name="Nucleic Acids Res.">
        <title>The evolutionary dynamics of variant antigen genes in Babesia reveal a history of genomic innovation underlying host-parasite interaction.</title>
        <authorList>
            <person name="Jackson A.P."/>
            <person name="Otto T.D."/>
            <person name="Darby A."/>
            <person name="Ramaprasad A."/>
            <person name="Xia D."/>
            <person name="Echaide I.E."/>
            <person name="Farber M."/>
            <person name="Gahlot S."/>
            <person name="Gamble J."/>
            <person name="Gupta D."/>
            <person name="Gupta Y."/>
            <person name="Jackson L."/>
            <person name="Malandrin L."/>
            <person name="Malas T.B."/>
            <person name="Moussa E."/>
            <person name="Nair M."/>
            <person name="Reid AJ."/>
            <person name="Sanders M."/>
            <person name="Sharma J."/>
            <person name="Tracey A."/>
            <person name="Quail M.A."/>
            <person name="Weir W."/>
            <person name="Wastling J.M."/>
            <person name="Hall N."/>
            <person name="Willadsen P."/>
            <person name="Lingelbach K."/>
            <person name="Shiels B."/>
            <person name="Tait A."/>
            <person name="Berriman M."/>
            <person name="Allred D.R."/>
            <person name="Pain A."/>
        </authorList>
    </citation>
    <scope>NUCLEOTIDE SEQUENCE</scope>
    <source>
        <strain evidence="2">Bond</strain>
    </source>
</reference>
<dbReference type="Gene3D" id="1.20.58.190">
    <property type="entry name" value="Translin, domain 1"/>
    <property type="match status" value="1"/>
</dbReference>
<reference evidence="2" key="2">
    <citation type="submission" date="2014-06" db="EMBL/GenBank/DDBJ databases">
        <authorList>
            <person name="Aslett M."/>
            <person name="De Silva Nishadi"/>
        </authorList>
    </citation>
    <scope>NUCLEOTIDE SEQUENCE</scope>
    <source>
        <strain evidence="2">Bond</strain>
    </source>
</reference>
<sequence length="1599" mass="178467">MTSINHYNNLCLVTLPFPSSTSCHCPDHTFLGFNSESKGYDGSGIVYSDLDRLCDGVVAFLSGVLSNIKEHLGQHKETITDAIKILNEKKHAGKKGFSVAIAEVVEGVGRYNKAVEQSNKKVSEKLNSFTGELTLLKEASDKILREHDDSRQKINYKDQQVEDATKQIDAKLKEFQQRAEQFTSDIDTTVADNELKKSIVELNDKLRDKLDNVRATVAYESERLETVRAKQQSELDTTKQYISQTLSSLQVNVECNIQDQVRALLDYLTKEVRPILAKLKQINNSLQICLKHLGQWIDNAKDAITTAETQVNKILECIDEGSLYKYPNQITQAAQQIEASTSILHGKFEELRNQYNAVVTKVKGPEGDGKGECAVKKLKELEENMIVPHQFSVFNQTSGEWDVSTVIKPLIEKIKKNVGNYLEHLKEALVAGMTAQNGLVVTSKKTPGLDAMIKKLGENNLKNKLGTFGVLFTTAQIANEAGNLGYCFEIVLNYLNSITTMSNSGWNTFAGRAGTTLKSSMQEKAAGIEPDIGTLCNAAAITGAAKLQKEVTVIVEKYLDVINKLDGTLEGNAEVEKVALQTHAQDVMNKIKSLCKDIRNVTSEDPDSAKAKLFELKTKYFADSELATNSINKIHSELGHLRSDLESGPIKAVEKFLKDAEVTEKHYVQAMQRYLKTQVNVAETALTTHARRRYVDSIKWLLEQFVEKVKLELSELPTQIEHDQHIGLKGFMEAFNGNDSGDNVNRLLSNSDIPTLCRSLETFFAPVKSYIDSEINRLDEEEHKKHPSLPRSQDPYTSKLTKLYAALSGLISHVYTSNKYDRDLPTKLDDLTAAVADLTTDGFPNPVTAMLQGVSGGCRELVGALGKVYISRYDGANVRWEHDEKAVNNCAKAFLTIGPAYFHGLHHLFYKGATEWTDYKVTGNAKSARKADELKKYLQEEGYDIDQLKDQTGKEVALRMSRGFARYQSFNENPENLGTYKEYLAHYRKYEGLLSRLFYYLDAYNHVGHLVVHPRPRHPSSVFDILLWLNGLPYNPVYHALSYDGFSGLFEKEEKIGDATADDDGPTFEGEEADTLPAYPKDITAASLADKLTEVTTYAEDVLLSILGYGHNDGIYACDFYTNAGKLAYPSSAAKCLDVLVELLYRLFHQLRFLYEQCSNSTQYSGWAECWYGQGVGGSSWKCNEKQCADQNCKQIADQTANQTCKQHPKCGVKSPLQFFLEDGLPGFLPHPYNKADCKLSCSAPNHFGKPCKTPMGFADISITASHTSKGSRLYKVLKEFCGTPSSPLTVLCSSLVCVLGRPPQTLGDMFAFYHLFITTWNDGGKKHKKEAFDEAVTKANLQRPYDELNVASVFNSSHSGKSKTHTSGDLISLVCSSKTAATCGKYLSPLSNDISATFSFKHADKYVSWMVYLTETFYILLQKMYEECNSKCGGATPKCRVAKCPKKCKANEKSPGSTHHSLCDSIINCPSTSSVLCTYGFTLVDRKKLSGTDDVDYKRTCNDLCNALKKVLDGESVLMQLFHSIDKFIYTIRFPFMTLTLALWLLSFLYLLHIMVIRLDLLHIKSHLHSPSSHRIAAQSLLAAARVNKLNRVFYLQP</sequence>
<dbReference type="InterPro" id="IPR016068">
    <property type="entry name" value="Translin_N"/>
</dbReference>
<keyword evidence="1" id="KW-1133">Transmembrane helix</keyword>
<accession>A0A061BJI1</accession>
<keyword evidence="1" id="KW-0812">Transmembrane</keyword>
<proteinExistence type="predicted"/>